<name>A0A1X2IJJ8_9FUNG</name>
<dbReference type="PRINTS" id="PR00411">
    <property type="entry name" value="PNDRDTASEI"/>
</dbReference>
<gene>
    <name evidence="6" type="ORF">BCR42DRAFT_325453</name>
</gene>
<dbReference type="OrthoDB" id="202203at2759"/>
<keyword evidence="7" id="KW-1185">Reference proteome</keyword>
<evidence type="ECO:0000313" key="7">
    <source>
        <dbReference type="Proteomes" id="UP000193560"/>
    </source>
</evidence>
<evidence type="ECO:0000256" key="4">
    <source>
        <dbReference type="ARBA" id="ARBA00023002"/>
    </source>
</evidence>
<evidence type="ECO:0000313" key="6">
    <source>
        <dbReference type="EMBL" id="ORZ17736.1"/>
    </source>
</evidence>
<evidence type="ECO:0000256" key="2">
    <source>
        <dbReference type="ARBA" id="ARBA00022630"/>
    </source>
</evidence>
<protein>
    <recommendedName>
        <fullName evidence="5">FAD/NAD(P)-binding domain-containing protein</fullName>
    </recommendedName>
</protein>
<dbReference type="Proteomes" id="UP000193560">
    <property type="component" value="Unassembled WGS sequence"/>
</dbReference>
<dbReference type="InterPro" id="IPR023753">
    <property type="entry name" value="FAD/NAD-binding_dom"/>
</dbReference>
<sequence>MRTCVIVGAGYAGIGLAKSLEKQLGDDNVRVILIDTKSHFYHSIGGLRAGVQDLDDRIFIPYSKLFLSSKNQVVHATVTRFDESMVYLDTDVPDFGSAIEFDFLVVATGMRYAAPARIHTATLEEGLAQLQHIRQHIRQATSILIVGGGPVGLELVGEIRQVDNEKKITLIHSKSQLGNPDYIPLKMHHKLMNLLTSSNVDVILNDRATLPSLLNQQQEHERTIFVPSTPLPPTQNGIDMSSVDLVLLANGSKPHVDWIKNSYPSLVQENDGFVKVKPTLQLDHPKLASKCFAIGDVAALNESKMAYRTRAHGAVVAANIVKLLQDPKTPLEALKKYKSGAHLGLITFGEDRGVLLLPWGIVAGNWISSMLKSKKLMIDRMWKELNQPTPPR</sequence>
<evidence type="ECO:0000256" key="1">
    <source>
        <dbReference type="ARBA" id="ARBA00006442"/>
    </source>
</evidence>
<reference evidence="6 7" key="1">
    <citation type="submission" date="2016-07" db="EMBL/GenBank/DDBJ databases">
        <title>Pervasive Adenine N6-methylation of Active Genes in Fungi.</title>
        <authorList>
            <consortium name="DOE Joint Genome Institute"/>
            <person name="Mondo S.J."/>
            <person name="Dannebaum R.O."/>
            <person name="Kuo R.C."/>
            <person name="Labutti K."/>
            <person name="Haridas S."/>
            <person name="Kuo A."/>
            <person name="Salamov A."/>
            <person name="Ahrendt S.R."/>
            <person name="Lipzen A."/>
            <person name="Sullivan W."/>
            <person name="Andreopoulos W.B."/>
            <person name="Clum A."/>
            <person name="Lindquist E."/>
            <person name="Daum C."/>
            <person name="Ramamoorthy G.K."/>
            <person name="Gryganskyi A."/>
            <person name="Culley D."/>
            <person name="Magnuson J.K."/>
            <person name="James T.Y."/>
            <person name="O'Malley M.A."/>
            <person name="Stajich J.E."/>
            <person name="Spatafora J.W."/>
            <person name="Visel A."/>
            <person name="Grigoriev I.V."/>
        </authorList>
    </citation>
    <scope>NUCLEOTIDE SEQUENCE [LARGE SCALE GENOMIC DNA]</scope>
    <source>
        <strain evidence="6 7">NRRL 1336</strain>
    </source>
</reference>
<dbReference type="InterPro" id="IPR036188">
    <property type="entry name" value="FAD/NAD-bd_sf"/>
</dbReference>
<dbReference type="GO" id="GO:0005737">
    <property type="term" value="C:cytoplasm"/>
    <property type="evidence" value="ECO:0007669"/>
    <property type="project" value="TreeGrafter"/>
</dbReference>
<keyword evidence="3" id="KW-0274">FAD</keyword>
<feature type="domain" description="FAD/NAD(P)-binding" evidence="5">
    <location>
        <begin position="4"/>
        <end position="305"/>
    </location>
</feature>
<evidence type="ECO:0000256" key="3">
    <source>
        <dbReference type="ARBA" id="ARBA00022827"/>
    </source>
</evidence>
<dbReference type="PANTHER" id="PTHR43735:SF3">
    <property type="entry name" value="FERROPTOSIS SUPPRESSOR PROTEIN 1"/>
    <property type="match status" value="1"/>
</dbReference>
<proteinExistence type="inferred from homology"/>
<dbReference type="AlphaFoldDB" id="A0A1X2IJJ8"/>
<keyword evidence="4" id="KW-0560">Oxidoreductase</keyword>
<dbReference type="Pfam" id="PF07992">
    <property type="entry name" value="Pyr_redox_2"/>
    <property type="match status" value="1"/>
</dbReference>
<dbReference type="GO" id="GO:0004174">
    <property type="term" value="F:electron-transferring-flavoprotein dehydrogenase activity"/>
    <property type="evidence" value="ECO:0007669"/>
    <property type="project" value="TreeGrafter"/>
</dbReference>
<dbReference type="GO" id="GO:0050660">
    <property type="term" value="F:flavin adenine dinucleotide binding"/>
    <property type="evidence" value="ECO:0007669"/>
    <property type="project" value="TreeGrafter"/>
</dbReference>
<accession>A0A1X2IJJ8</accession>
<keyword evidence="2" id="KW-0285">Flavoprotein</keyword>
<comment type="caution">
    <text evidence="6">The sequence shown here is derived from an EMBL/GenBank/DDBJ whole genome shotgun (WGS) entry which is preliminary data.</text>
</comment>
<dbReference type="PRINTS" id="PR00368">
    <property type="entry name" value="FADPNR"/>
</dbReference>
<evidence type="ECO:0000259" key="5">
    <source>
        <dbReference type="Pfam" id="PF07992"/>
    </source>
</evidence>
<dbReference type="PANTHER" id="PTHR43735">
    <property type="entry name" value="APOPTOSIS-INDUCING FACTOR 1"/>
    <property type="match status" value="1"/>
</dbReference>
<dbReference type="Gene3D" id="3.50.50.100">
    <property type="match status" value="1"/>
</dbReference>
<comment type="similarity">
    <text evidence="1">Belongs to the FAD-dependent oxidoreductase family.</text>
</comment>
<dbReference type="SUPFAM" id="SSF51905">
    <property type="entry name" value="FAD/NAD(P)-binding domain"/>
    <property type="match status" value="2"/>
</dbReference>
<dbReference type="STRING" id="90262.A0A1X2IJJ8"/>
<dbReference type="EMBL" id="MCGE01000009">
    <property type="protein sequence ID" value="ORZ17736.1"/>
    <property type="molecule type" value="Genomic_DNA"/>
</dbReference>
<organism evidence="6 7">
    <name type="scientific">Absidia repens</name>
    <dbReference type="NCBI Taxonomy" id="90262"/>
    <lineage>
        <taxon>Eukaryota</taxon>
        <taxon>Fungi</taxon>
        <taxon>Fungi incertae sedis</taxon>
        <taxon>Mucoromycota</taxon>
        <taxon>Mucoromycotina</taxon>
        <taxon>Mucoromycetes</taxon>
        <taxon>Mucorales</taxon>
        <taxon>Cunninghamellaceae</taxon>
        <taxon>Absidia</taxon>
    </lineage>
</organism>